<accession>A0A223NZM6</accession>
<reference evidence="1 2" key="1">
    <citation type="submission" date="2017-08" db="EMBL/GenBank/DDBJ databases">
        <title>Complete genome sequence of Mucilaginibacter sp. strain BJC16-A31.</title>
        <authorList>
            <consortium name="Henan University of Science and Technology"/>
            <person name="You X."/>
        </authorList>
    </citation>
    <scope>NUCLEOTIDE SEQUENCE [LARGE SCALE GENOMIC DNA]</scope>
    <source>
        <strain evidence="1 2">BJC16-A31</strain>
    </source>
</reference>
<organism evidence="1 2">
    <name type="scientific">Mucilaginibacter xinganensis</name>
    <dbReference type="NCBI Taxonomy" id="1234841"/>
    <lineage>
        <taxon>Bacteria</taxon>
        <taxon>Pseudomonadati</taxon>
        <taxon>Bacteroidota</taxon>
        <taxon>Sphingobacteriia</taxon>
        <taxon>Sphingobacteriales</taxon>
        <taxon>Sphingobacteriaceae</taxon>
        <taxon>Mucilaginibacter</taxon>
    </lineage>
</organism>
<evidence type="ECO:0000313" key="2">
    <source>
        <dbReference type="Proteomes" id="UP000215002"/>
    </source>
</evidence>
<dbReference type="Proteomes" id="UP000215002">
    <property type="component" value="Chromosome"/>
</dbReference>
<dbReference type="EMBL" id="CP022743">
    <property type="protein sequence ID" value="ASU35230.1"/>
    <property type="molecule type" value="Genomic_DNA"/>
</dbReference>
<evidence type="ECO:0000313" key="1">
    <source>
        <dbReference type="EMBL" id="ASU35230.1"/>
    </source>
</evidence>
<dbReference type="KEGG" id="muc:MuYL_3345"/>
<dbReference type="InterPro" id="IPR020271">
    <property type="entry name" value="Uncharacterised_MJ1172"/>
</dbReference>
<name>A0A223NZM6_9SPHI</name>
<keyword evidence="2" id="KW-1185">Reference proteome</keyword>
<dbReference type="Pfam" id="PF10884">
    <property type="entry name" value="DUF2683"/>
    <property type="match status" value="1"/>
</dbReference>
<proteinExistence type="predicted"/>
<sequence length="69" mass="7864">MESILIHPESAEQLKTVKAVLKALKVQFEPQSNVLPPQVLKSIEKGIKQYEDGQTISLQEFTEKHFSKK</sequence>
<protein>
    <submittedName>
        <fullName evidence="1">Uncharacterized protein</fullName>
    </submittedName>
</protein>
<dbReference type="RefSeq" id="WP_094571459.1">
    <property type="nucleotide sequence ID" value="NZ_CP022743.1"/>
</dbReference>
<gene>
    <name evidence="1" type="ORF">MuYL_3345</name>
</gene>
<dbReference type="OrthoDB" id="827255at2"/>
<dbReference type="AlphaFoldDB" id="A0A223NZM6"/>